<dbReference type="Proteomes" id="UP000235388">
    <property type="component" value="Unassembled WGS sequence"/>
</dbReference>
<dbReference type="InterPro" id="IPR021109">
    <property type="entry name" value="Peptidase_aspartic_dom_sf"/>
</dbReference>
<organism evidence="1 2">
    <name type="scientific">Puccinia coronata f. sp. avenae</name>
    <dbReference type="NCBI Taxonomy" id="200324"/>
    <lineage>
        <taxon>Eukaryota</taxon>
        <taxon>Fungi</taxon>
        <taxon>Dikarya</taxon>
        <taxon>Basidiomycota</taxon>
        <taxon>Pucciniomycotina</taxon>
        <taxon>Pucciniomycetes</taxon>
        <taxon>Pucciniales</taxon>
        <taxon>Pucciniaceae</taxon>
        <taxon>Puccinia</taxon>
    </lineage>
</organism>
<keyword evidence="2" id="KW-1185">Reference proteome</keyword>
<evidence type="ECO:0000313" key="2">
    <source>
        <dbReference type="Proteomes" id="UP000235388"/>
    </source>
</evidence>
<sequence length="308" mass="32747">MDLAMEAAAQIDLLALLPPDSGSMAPLSTNRPPGLPPHAPFFRCLQPIVPGSHSGSLNCLNIPISLKQRKAFVDKASKSSPTPAAATSVSAVQLAETATLYYRDPYQDPSPDPLSTPFESEDLHHGLDEIYEDYEEAEAATIPVSTFQVRLDCSLGGRILVTASFKAPGGVLVPATILVDTGLMANFVNEGFIRKHVLRTRQRKTPICCVGFDGCKGVGGLVTEDWVGMLQLSSVNSKPVPVPSSFGVTRLGLVDAIFGLPWLDREGWVALGSVKGGHHFSLRSTPLFVIESSLIGGEPEGKLCAPSS</sequence>
<accession>A0A2N5VZS8</accession>
<evidence type="ECO:0000313" key="1">
    <source>
        <dbReference type="EMBL" id="PLW55501.1"/>
    </source>
</evidence>
<dbReference type="EMBL" id="PGCJ01000031">
    <property type="protein sequence ID" value="PLW55501.1"/>
    <property type="molecule type" value="Genomic_DNA"/>
</dbReference>
<dbReference type="Gene3D" id="2.40.70.10">
    <property type="entry name" value="Acid Proteases"/>
    <property type="match status" value="1"/>
</dbReference>
<reference evidence="1 2" key="1">
    <citation type="submission" date="2017-11" db="EMBL/GenBank/DDBJ databases">
        <title>De novo assembly and phasing of dikaryotic genomes from two isolates of Puccinia coronata f. sp. avenae, the causal agent of oat crown rust.</title>
        <authorList>
            <person name="Miller M.E."/>
            <person name="Zhang Y."/>
            <person name="Omidvar V."/>
            <person name="Sperschneider J."/>
            <person name="Schwessinger B."/>
            <person name="Raley C."/>
            <person name="Palmer J.M."/>
            <person name="Garnica D."/>
            <person name="Upadhyaya N."/>
            <person name="Rathjen J."/>
            <person name="Taylor J.M."/>
            <person name="Park R.F."/>
            <person name="Dodds P.N."/>
            <person name="Hirsch C.D."/>
            <person name="Kianian S.F."/>
            <person name="Figueroa M."/>
        </authorList>
    </citation>
    <scope>NUCLEOTIDE SEQUENCE [LARGE SCALE GENOMIC DNA]</scope>
    <source>
        <strain evidence="1">12NC29</strain>
    </source>
</reference>
<protein>
    <submittedName>
        <fullName evidence="1">Uncharacterized protein</fullName>
    </submittedName>
</protein>
<dbReference type="CDD" id="cd00303">
    <property type="entry name" value="retropepsin_like"/>
    <property type="match status" value="1"/>
</dbReference>
<gene>
    <name evidence="1" type="ORF">PCANC_02150</name>
</gene>
<comment type="caution">
    <text evidence="1">The sequence shown here is derived from an EMBL/GenBank/DDBJ whole genome shotgun (WGS) entry which is preliminary data.</text>
</comment>
<proteinExistence type="predicted"/>
<dbReference type="AlphaFoldDB" id="A0A2N5VZS8"/>
<name>A0A2N5VZS8_9BASI</name>
<dbReference type="OrthoDB" id="1750432at2759"/>